<sequence>MASTATSVLALWLLCAPRAEAALEEIEATPTNTNGIEIGELSFMQLLLLMLVFLKLVTLYSLGVLPIEIDLGASFTGFTSERGLVDKDAEMSTYLLDCPLQFVCDVDAWANRDHDYYLESLVASWFRNSNHTWQRPDSEVYGGRGTCKEMYPCPFDVQEVVGIRIPGSNALSGTEEESYSFF</sequence>
<feature type="chain" id="PRO_5018966437" evidence="2">
    <location>
        <begin position="22"/>
        <end position="182"/>
    </location>
</feature>
<dbReference type="Proteomes" id="UP000283509">
    <property type="component" value="Unassembled WGS sequence"/>
</dbReference>
<name>A0A423SPB4_PENVA</name>
<protein>
    <submittedName>
        <fullName evidence="3">Uncharacterized protein</fullName>
    </submittedName>
</protein>
<feature type="transmembrane region" description="Helical" evidence="1">
    <location>
        <begin position="45"/>
        <end position="65"/>
    </location>
</feature>
<reference evidence="3 4" key="1">
    <citation type="submission" date="2018-04" db="EMBL/GenBank/DDBJ databases">
        <authorList>
            <person name="Zhang X."/>
            <person name="Yuan J."/>
            <person name="Li F."/>
            <person name="Xiang J."/>
        </authorList>
    </citation>
    <scope>NUCLEOTIDE SEQUENCE [LARGE SCALE GENOMIC DNA]</scope>
    <source>
        <tissue evidence="3">Muscle</tissue>
    </source>
</reference>
<organism evidence="3 4">
    <name type="scientific">Penaeus vannamei</name>
    <name type="common">Whiteleg shrimp</name>
    <name type="synonym">Litopenaeus vannamei</name>
    <dbReference type="NCBI Taxonomy" id="6689"/>
    <lineage>
        <taxon>Eukaryota</taxon>
        <taxon>Metazoa</taxon>
        <taxon>Ecdysozoa</taxon>
        <taxon>Arthropoda</taxon>
        <taxon>Crustacea</taxon>
        <taxon>Multicrustacea</taxon>
        <taxon>Malacostraca</taxon>
        <taxon>Eumalacostraca</taxon>
        <taxon>Eucarida</taxon>
        <taxon>Decapoda</taxon>
        <taxon>Dendrobranchiata</taxon>
        <taxon>Penaeoidea</taxon>
        <taxon>Penaeidae</taxon>
        <taxon>Penaeus</taxon>
    </lineage>
</organism>
<keyword evidence="1" id="KW-0812">Transmembrane</keyword>
<keyword evidence="1" id="KW-0472">Membrane</keyword>
<feature type="signal peptide" evidence="2">
    <location>
        <begin position="1"/>
        <end position="21"/>
    </location>
</feature>
<evidence type="ECO:0000256" key="1">
    <source>
        <dbReference type="SAM" id="Phobius"/>
    </source>
</evidence>
<keyword evidence="2" id="KW-0732">Signal</keyword>
<dbReference type="EMBL" id="QCYY01003001">
    <property type="protein sequence ID" value="ROT66021.1"/>
    <property type="molecule type" value="Genomic_DNA"/>
</dbReference>
<dbReference type="AlphaFoldDB" id="A0A423SPB4"/>
<evidence type="ECO:0000313" key="4">
    <source>
        <dbReference type="Proteomes" id="UP000283509"/>
    </source>
</evidence>
<keyword evidence="1" id="KW-1133">Transmembrane helix</keyword>
<keyword evidence="4" id="KW-1185">Reference proteome</keyword>
<gene>
    <name evidence="3" type="ORF">C7M84_015997</name>
</gene>
<evidence type="ECO:0000313" key="3">
    <source>
        <dbReference type="EMBL" id="ROT66021.1"/>
    </source>
</evidence>
<comment type="caution">
    <text evidence="3">The sequence shown here is derived from an EMBL/GenBank/DDBJ whole genome shotgun (WGS) entry which is preliminary data.</text>
</comment>
<proteinExistence type="predicted"/>
<reference evidence="3 4" key="2">
    <citation type="submission" date="2019-01" db="EMBL/GenBank/DDBJ databases">
        <title>The decoding of complex shrimp genome reveals the adaptation for benthos swimmer, frequently molting mechanism and breeding impact on genome.</title>
        <authorList>
            <person name="Sun Y."/>
            <person name="Gao Y."/>
            <person name="Yu Y."/>
        </authorList>
    </citation>
    <scope>NUCLEOTIDE SEQUENCE [LARGE SCALE GENOMIC DNA]</scope>
    <source>
        <tissue evidence="3">Muscle</tissue>
    </source>
</reference>
<evidence type="ECO:0000256" key="2">
    <source>
        <dbReference type="SAM" id="SignalP"/>
    </source>
</evidence>
<accession>A0A423SPB4</accession>
<dbReference type="OrthoDB" id="6348363at2759"/>